<dbReference type="AlphaFoldDB" id="A0A0K2G6G2"/>
<keyword evidence="3" id="KW-1185">Reference proteome</keyword>
<evidence type="ECO:0000313" key="2">
    <source>
        <dbReference type="EMBL" id="ALA61064.1"/>
    </source>
</evidence>
<dbReference type="Proteomes" id="UP000069205">
    <property type="component" value="Chromosome"/>
</dbReference>
<reference evidence="1 3" key="1">
    <citation type="journal article" date="2015" name="Proc. Natl. Acad. Sci. U.S.A.">
        <title>Expanded metabolic versatility of ubiquitous nitrite-oxidizing bacteria from the genus Nitrospira.</title>
        <authorList>
            <person name="Koch H."/>
            <person name="Lucker S."/>
            <person name="Albertsen M."/>
            <person name="Kitzinger K."/>
            <person name="Herbold C."/>
            <person name="Spieck E."/>
            <person name="Nielsen P.H."/>
            <person name="Wagner M."/>
            <person name="Daims H."/>
        </authorList>
    </citation>
    <scope>NUCLEOTIDE SEQUENCE [LARGE SCALE GENOMIC DNA]</scope>
    <source>
        <strain evidence="1 3">NSP M-1</strain>
    </source>
</reference>
<proteinExistence type="predicted"/>
<dbReference type="EMBL" id="CP011801">
    <property type="protein sequence ID" value="ALA61064.1"/>
    <property type="molecule type" value="Genomic_DNA"/>
</dbReference>
<protein>
    <submittedName>
        <fullName evidence="1">Uncharacterized protein</fullName>
    </submittedName>
</protein>
<gene>
    <name evidence="1" type="ORF">NITMOv2_0087</name>
    <name evidence="2" type="ORF">NITMOv2_4694</name>
</gene>
<accession>A0A0K2G6G2</accession>
<dbReference type="KEGG" id="nmv:NITMOv2_0087"/>
<name>A0A0K2G6G2_NITMO</name>
<dbReference type="KEGG" id="nmv:NITMOv2_4694"/>
<organism evidence="1 3">
    <name type="scientific">Nitrospira moscoviensis</name>
    <dbReference type="NCBI Taxonomy" id="42253"/>
    <lineage>
        <taxon>Bacteria</taxon>
        <taxon>Pseudomonadati</taxon>
        <taxon>Nitrospirota</taxon>
        <taxon>Nitrospiria</taxon>
        <taxon>Nitrospirales</taxon>
        <taxon>Nitrospiraceae</taxon>
        <taxon>Nitrospira</taxon>
    </lineage>
</organism>
<dbReference type="EMBL" id="CP011801">
    <property type="protein sequence ID" value="ALA56528.1"/>
    <property type="molecule type" value="Genomic_DNA"/>
</dbReference>
<sequence>MGGGTSGGVVRRASIVSIAVALLGKGKASPINVAKHQHKKRLHVNINHILPWYTAGLHDPPAAIVVEIKKISTKCHRHRLAYCSFLLYSVPDLPVRGVVTPRHIQSKPFRGKKRNAHIRKNSVYSCIAITKPAV</sequence>
<evidence type="ECO:0000313" key="1">
    <source>
        <dbReference type="EMBL" id="ALA56528.1"/>
    </source>
</evidence>
<evidence type="ECO:0000313" key="3">
    <source>
        <dbReference type="Proteomes" id="UP000069205"/>
    </source>
</evidence>